<dbReference type="RefSeq" id="WP_290359060.1">
    <property type="nucleotide sequence ID" value="NZ_JAUHHC010000003.1"/>
</dbReference>
<evidence type="ECO:0000259" key="1">
    <source>
        <dbReference type="Pfam" id="PF00462"/>
    </source>
</evidence>
<dbReference type="CDD" id="cd02976">
    <property type="entry name" value="NrdH"/>
    <property type="match status" value="1"/>
</dbReference>
<dbReference type="Pfam" id="PF00462">
    <property type="entry name" value="Glutaredoxin"/>
    <property type="match status" value="1"/>
</dbReference>
<reference evidence="2 3" key="1">
    <citation type="submission" date="2023-06" db="EMBL/GenBank/DDBJ databases">
        <title>Pelomonas sp. PFR6 16S ribosomal RNA gene Genome sequencing and assembly.</title>
        <authorList>
            <person name="Woo H."/>
        </authorList>
    </citation>
    <scope>NUCLEOTIDE SEQUENCE [LARGE SCALE GENOMIC DNA]</scope>
    <source>
        <strain evidence="2 3">PFR6</strain>
    </source>
</reference>
<protein>
    <submittedName>
        <fullName evidence="2">Glutaredoxin family protein</fullName>
    </submittedName>
</protein>
<gene>
    <name evidence="2" type="ORF">QWJ38_10635</name>
</gene>
<dbReference type="InterPro" id="IPR002109">
    <property type="entry name" value="Glutaredoxin"/>
</dbReference>
<dbReference type="Proteomes" id="UP001228044">
    <property type="component" value="Unassembled WGS sequence"/>
</dbReference>
<feature type="domain" description="Glutaredoxin" evidence="1">
    <location>
        <begin position="48"/>
        <end position="104"/>
    </location>
</feature>
<dbReference type="SUPFAM" id="SSF52833">
    <property type="entry name" value="Thioredoxin-like"/>
    <property type="match status" value="1"/>
</dbReference>
<dbReference type="EMBL" id="JAUHHC010000003">
    <property type="protein sequence ID" value="MDN3920736.1"/>
    <property type="molecule type" value="Genomic_DNA"/>
</dbReference>
<accession>A0ABT8DRS3</accession>
<dbReference type="Gene3D" id="3.40.30.10">
    <property type="entry name" value="Glutaredoxin"/>
    <property type="match status" value="1"/>
</dbReference>
<comment type="caution">
    <text evidence="2">The sequence shown here is derived from an EMBL/GenBank/DDBJ whole genome shotgun (WGS) entry which is preliminary data.</text>
</comment>
<keyword evidence="3" id="KW-1185">Reference proteome</keyword>
<evidence type="ECO:0000313" key="3">
    <source>
        <dbReference type="Proteomes" id="UP001228044"/>
    </source>
</evidence>
<sequence length="128" mass="14026">MYLNERQRSLLTVVLIAAVVFGSSQLLRIWGADAQGQALRERVRPGDIVMLSSENCLYCVRARHWLDAQHVPYRACFIETDAACRAAYEAHGARGTPMMLVRGQTLVGFDVPGLLEALSPHHPAAAPG</sequence>
<proteinExistence type="predicted"/>
<name>A0ABT8DRS3_9BURK</name>
<organism evidence="2 3">
    <name type="scientific">Roseateles violae</name>
    <dbReference type="NCBI Taxonomy" id="3058042"/>
    <lineage>
        <taxon>Bacteria</taxon>
        <taxon>Pseudomonadati</taxon>
        <taxon>Pseudomonadota</taxon>
        <taxon>Betaproteobacteria</taxon>
        <taxon>Burkholderiales</taxon>
        <taxon>Sphaerotilaceae</taxon>
        <taxon>Roseateles</taxon>
    </lineage>
</organism>
<dbReference type="InterPro" id="IPR036249">
    <property type="entry name" value="Thioredoxin-like_sf"/>
</dbReference>
<evidence type="ECO:0000313" key="2">
    <source>
        <dbReference type="EMBL" id="MDN3920736.1"/>
    </source>
</evidence>
<dbReference type="PROSITE" id="PS51354">
    <property type="entry name" value="GLUTAREDOXIN_2"/>
    <property type="match status" value="1"/>
</dbReference>